<feature type="compositionally biased region" description="Low complexity" evidence="1">
    <location>
        <begin position="26"/>
        <end position="56"/>
    </location>
</feature>
<keyword evidence="2" id="KW-0812">Transmembrane</keyword>
<accession>A0ABR8V735</accession>
<evidence type="ECO:0000256" key="2">
    <source>
        <dbReference type="SAM" id="Phobius"/>
    </source>
</evidence>
<sequence length="518" mass="53987">MPFRRREQPRQIAFEAVDDLDDGDDLLAPRPSRPGAPSGRPDTPPDGAAPVAADGAGARGGEDGIVPAPRDPRVQRRRRLVVTGVAGALVLVLGGLTALDVVRARQADALLRTAPGGVVGLTQPPEEVWSVDTGETWPAFVDDLLLLGLEDALVAHDLSTGKLSWRREELAGFRCGTMGPAAGLPSRTSFITCLGGGGPVDVFPREPSTTVAVVGSDGEVLARRDLDPSRGASEVLPDGDLVRAVRNGADLVMTVEDARTGEARWTRTVPQVEPGEGPGPCELTQEDGSTVEDRESLYFLSLAGVISVVGCGVDASLTEQGEILSGADQGFTRLLRDGRLARTSRDGRETDVLDKEGTLLWSTGDVVTEPLATDGTAPPLLFTQGGSGFTAIDAGGRELWSFPRYATRVLLVTKDLTVVASYPGAVAIDNATGEEVWTWNASESGGSSTSDVTAAFAGRGALTVVVDVEPVEGTRWTSIDLADGSGRWTTTIPGEAYAFMAVGGKLVSAADGRVAGLG</sequence>
<gene>
    <name evidence="3" type="ORF">H9640_18770</name>
</gene>
<evidence type="ECO:0000313" key="3">
    <source>
        <dbReference type="EMBL" id="MBD8000594.1"/>
    </source>
</evidence>
<dbReference type="Proteomes" id="UP000633601">
    <property type="component" value="Unassembled WGS sequence"/>
</dbReference>
<dbReference type="Gene3D" id="2.130.10.10">
    <property type="entry name" value="YVTN repeat-like/Quinoprotein amine dehydrogenase"/>
    <property type="match status" value="2"/>
</dbReference>
<dbReference type="PANTHER" id="PTHR34512">
    <property type="entry name" value="CELL SURFACE PROTEIN"/>
    <property type="match status" value="1"/>
</dbReference>
<name>A0ABR8V735_9CELL</name>
<keyword evidence="2" id="KW-0472">Membrane</keyword>
<reference evidence="3 4" key="1">
    <citation type="submission" date="2020-08" db="EMBL/GenBank/DDBJ databases">
        <title>A Genomic Blueprint of the Chicken Gut Microbiome.</title>
        <authorList>
            <person name="Gilroy R."/>
            <person name="Ravi A."/>
            <person name="Getino M."/>
            <person name="Pursley I."/>
            <person name="Horton D.L."/>
            <person name="Alikhan N.-F."/>
            <person name="Baker D."/>
            <person name="Gharbi K."/>
            <person name="Hall N."/>
            <person name="Watson M."/>
            <person name="Adriaenssens E.M."/>
            <person name="Foster-Nyarko E."/>
            <person name="Jarju S."/>
            <person name="Secka A."/>
            <person name="Antonio M."/>
            <person name="Oren A."/>
            <person name="Chaudhuri R."/>
            <person name="La Ragione R.M."/>
            <person name="Hildebrand F."/>
            <person name="Pallen M.J."/>
        </authorList>
    </citation>
    <scope>NUCLEOTIDE SEQUENCE [LARGE SCALE GENOMIC DNA]</scope>
    <source>
        <strain evidence="3 4">Sa2CUA8</strain>
    </source>
</reference>
<feature type="transmembrane region" description="Helical" evidence="2">
    <location>
        <begin position="80"/>
        <end position="99"/>
    </location>
</feature>
<dbReference type="SUPFAM" id="SSF50998">
    <property type="entry name" value="Quinoprotein alcohol dehydrogenase-like"/>
    <property type="match status" value="2"/>
</dbReference>
<proteinExistence type="predicted"/>
<dbReference type="RefSeq" id="WP_191792299.1">
    <property type="nucleotide sequence ID" value="NZ_JACSQE010000021.1"/>
</dbReference>
<dbReference type="PANTHER" id="PTHR34512:SF30">
    <property type="entry name" value="OUTER MEMBRANE PROTEIN ASSEMBLY FACTOR BAMB"/>
    <property type="match status" value="1"/>
</dbReference>
<organism evidence="3 4">
    <name type="scientific">Oerskovia gallyi</name>
    <dbReference type="NCBI Taxonomy" id="2762226"/>
    <lineage>
        <taxon>Bacteria</taxon>
        <taxon>Bacillati</taxon>
        <taxon>Actinomycetota</taxon>
        <taxon>Actinomycetes</taxon>
        <taxon>Micrococcales</taxon>
        <taxon>Cellulomonadaceae</taxon>
        <taxon>Oerskovia</taxon>
    </lineage>
</organism>
<comment type="caution">
    <text evidence="3">The sequence shown here is derived from an EMBL/GenBank/DDBJ whole genome shotgun (WGS) entry which is preliminary data.</text>
</comment>
<feature type="region of interest" description="Disordered" evidence="1">
    <location>
        <begin position="1"/>
        <end position="71"/>
    </location>
</feature>
<evidence type="ECO:0000313" key="4">
    <source>
        <dbReference type="Proteomes" id="UP000633601"/>
    </source>
</evidence>
<dbReference type="EMBL" id="JACSQE010000021">
    <property type="protein sequence ID" value="MBD8000594.1"/>
    <property type="molecule type" value="Genomic_DNA"/>
</dbReference>
<feature type="compositionally biased region" description="Acidic residues" evidence="1">
    <location>
        <begin position="16"/>
        <end position="25"/>
    </location>
</feature>
<dbReference type="InterPro" id="IPR011047">
    <property type="entry name" value="Quinoprotein_ADH-like_sf"/>
</dbReference>
<dbReference type="InterPro" id="IPR015943">
    <property type="entry name" value="WD40/YVTN_repeat-like_dom_sf"/>
</dbReference>
<protein>
    <submittedName>
        <fullName evidence="3">PQQ-binding-like beta-propeller repeat protein</fullName>
    </submittedName>
</protein>
<keyword evidence="4" id="KW-1185">Reference proteome</keyword>
<evidence type="ECO:0000256" key="1">
    <source>
        <dbReference type="SAM" id="MobiDB-lite"/>
    </source>
</evidence>
<keyword evidence="2" id="KW-1133">Transmembrane helix</keyword>